<keyword evidence="1" id="KW-1133">Transmembrane helix</keyword>
<feature type="transmembrane region" description="Helical" evidence="1">
    <location>
        <begin position="42"/>
        <end position="61"/>
    </location>
</feature>
<organism evidence="2 3">
    <name type="scientific">Streptomyces yaanensis</name>
    <dbReference type="NCBI Taxonomy" id="1142239"/>
    <lineage>
        <taxon>Bacteria</taxon>
        <taxon>Bacillati</taxon>
        <taxon>Actinomycetota</taxon>
        <taxon>Actinomycetes</taxon>
        <taxon>Kitasatosporales</taxon>
        <taxon>Streptomycetaceae</taxon>
        <taxon>Streptomyces</taxon>
    </lineage>
</organism>
<feature type="transmembrane region" description="Helical" evidence="1">
    <location>
        <begin position="67"/>
        <end position="89"/>
    </location>
</feature>
<comment type="caution">
    <text evidence="2">The sequence shown here is derived from an EMBL/GenBank/DDBJ whole genome shotgun (WGS) entry which is preliminary data.</text>
</comment>
<evidence type="ECO:0000256" key="1">
    <source>
        <dbReference type="SAM" id="Phobius"/>
    </source>
</evidence>
<accession>A0ABV7SI32</accession>
<evidence type="ECO:0000313" key="2">
    <source>
        <dbReference type="EMBL" id="MFC3575835.1"/>
    </source>
</evidence>
<keyword evidence="1" id="KW-0472">Membrane</keyword>
<keyword evidence="1" id="KW-0812">Transmembrane</keyword>
<feature type="transmembrane region" description="Helical" evidence="1">
    <location>
        <begin position="6"/>
        <end position="30"/>
    </location>
</feature>
<proteinExistence type="predicted"/>
<sequence>MHAFVFVTLAVILVLYAILGIVAITTGWVVPWLRGTIARPRLWGSGTLLFASGIALFRYGATVHGTTAIDLVFGGGLLVFLSGAALQFLGQRPGRVPSA</sequence>
<reference evidence="3" key="1">
    <citation type="journal article" date="2019" name="Int. J. Syst. Evol. Microbiol.">
        <title>The Global Catalogue of Microorganisms (GCM) 10K type strain sequencing project: providing services to taxonomists for standard genome sequencing and annotation.</title>
        <authorList>
            <consortium name="The Broad Institute Genomics Platform"/>
            <consortium name="The Broad Institute Genome Sequencing Center for Infectious Disease"/>
            <person name="Wu L."/>
            <person name="Ma J."/>
        </authorList>
    </citation>
    <scope>NUCLEOTIDE SEQUENCE [LARGE SCALE GENOMIC DNA]</scope>
    <source>
        <strain evidence="3">CGMCC 4.7035</strain>
    </source>
</reference>
<keyword evidence="3" id="KW-1185">Reference proteome</keyword>
<dbReference type="Proteomes" id="UP001595701">
    <property type="component" value="Unassembled WGS sequence"/>
</dbReference>
<gene>
    <name evidence="2" type="ORF">ACFOZ0_21645</name>
</gene>
<dbReference type="RefSeq" id="WP_310765982.1">
    <property type="nucleotide sequence ID" value="NZ_JBHRWR010000016.1"/>
</dbReference>
<dbReference type="EMBL" id="JBHRWR010000016">
    <property type="protein sequence ID" value="MFC3575835.1"/>
    <property type="molecule type" value="Genomic_DNA"/>
</dbReference>
<name>A0ABV7SI32_9ACTN</name>
<evidence type="ECO:0000313" key="3">
    <source>
        <dbReference type="Proteomes" id="UP001595701"/>
    </source>
</evidence>
<protein>
    <submittedName>
        <fullName evidence="2">Uncharacterized protein</fullName>
    </submittedName>
</protein>